<sequence>MAKKKKLQSELEGLHYSILQDWVDKGRSEQMPEEMILYLEQLNFANRLWDSCNTPRAIIKKLEITYPDLDLLSAKSRFEDAMQWFYLDDKTPREVYRNMLFEKQLKLVDAAILSARTVDDYNKASLILQRAYVMKGLDKDEEDVIPDHAFDKPTKIYSLDTSDFADLPQNTNRNRLGEYIDTMNLTEEQSLKIKQEAGIEPKELFGNYEQEEDDK</sequence>
<accession>A0A8E5E965</accession>
<evidence type="ECO:0000313" key="2">
    <source>
        <dbReference type="Proteomes" id="UP000693804"/>
    </source>
</evidence>
<evidence type="ECO:0000313" key="1">
    <source>
        <dbReference type="EMBL" id="QQV89993.1"/>
    </source>
</evidence>
<dbReference type="Proteomes" id="UP000693804">
    <property type="component" value="Segment"/>
</dbReference>
<reference evidence="1" key="1">
    <citation type="submission" date="2020-07" db="EMBL/GenBank/DDBJ databases">
        <title>Highly diverse flavobacterial phages as mortality factor during North Sea spring blooms.</title>
        <authorList>
            <person name="Bartlau N."/>
            <person name="Wichels A."/>
            <person name="Krohne G."/>
            <person name="Adriaenssens E.M."/>
            <person name="Heins A."/>
            <person name="Fuchs B.M."/>
            <person name="Amann R."/>
            <person name="Moraru C."/>
        </authorList>
    </citation>
    <scope>NUCLEOTIDE SEQUENCE</scope>
</reference>
<keyword evidence="2" id="KW-1185">Reference proteome</keyword>
<gene>
    <name evidence="1" type="ORF">Ingeline1_49</name>
</gene>
<proteinExistence type="predicted"/>
<protein>
    <submittedName>
        <fullName evidence="1">Uncharacterized protein</fullName>
    </submittedName>
</protein>
<name>A0A8E5E965_9CAUD</name>
<organism evidence="1 2">
    <name type="scientific">Cellulophaga phage Ingeline_1</name>
    <dbReference type="NCBI Taxonomy" id="2745674"/>
    <lineage>
        <taxon>Viruses</taxon>
        <taxon>Duplodnaviria</taxon>
        <taxon>Heunggongvirae</taxon>
        <taxon>Uroviricota</taxon>
        <taxon>Caudoviricetes</taxon>
        <taxon>Duneviridae</taxon>
        <taxon>Ingelinevirus</taxon>
        <taxon>Ingelinevirus ingeline</taxon>
    </lineage>
</organism>
<dbReference type="EMBL" id="MT732435">
    <property type="protein sequence ID" value="QQV89993.1"/>
    <property type="molecule type" value="Genomic_DNA"/>
</dbReference>